<sequence length="547" mass="61211">MDPLFIHNFNKLRQQVLFINEYIELKFGSDFKEFLSFKESRPHVGMIVVPNDGSSSSSSLQKVDISAIDESQFRHPDQDDDEVEIGDEGVAVAWGKNVASVYAMEPEDVNVPAWDVEDDDDQDDENGQQEIQILNGDENSDEEKNDVSYYQQGYNGRYQLNGGDMNGDDDTLEDGDGGGGGGENYGDNSGENGIVFYNKSDFDLRKSFPNRLTTHITPLKRKRVPKRDGAYLNSRPPKLTKFGKRRKVKGMGRNFKKPAVKVEDLGVGNSLIGSTESTDSKEPLRHALWGITYIDAERRNGTERLVYDNYIFNYIYKSVESNTSKADLKTFELSTYAGNLHTQALSPQEKILFEDLFREMKGMEKVVVSDLDFGENAVQYMSSMMTSNNLGITNFRIFQDEEKSPAEKRGRVKSVPPSAVPVPSTALVPVARTTIPPASSSSSAPEHEAYVPSSSYKGPISLNFAPEGERSDDPSGQNIVHWEGQLGQGFWLKLQTWRKNGQAYVCIRKNQTTGANLSFKYFQSLVAACNTLQTKIDTDPDYTTWIP</sequence>
<organism evidence="2 3">
    <name type="scientific">Folsomia candida</name>
    <name type="common">Springtail</name>
    <dbReference type="NCBI Taxonomy" id="158441"/>
    <lineage>
        <taxon>Eukaryota</taxon>
        <taxon>Metazoa</taxon>
        <taxon>Ecdysozoa</taxon>
        <taxon>Arthropoda</taxon>
        <taxon>Hexapoda</taxon>
        <taxon>Collembola</taxon>
        <taxon>Entomobryomorpha</taxon>
        <taxon>Isotomoidea</taxon>
        <taxon>Isotomidae</taxon>
        <taxon>Proisotominae</taxon>
        <taxon>Folsomia</taxon>
    </lineage>
</organism>
<evidence type="ECO:0000256" key="1">
    <source>
        <dbReference type="SAM" id="MobiDB-lite"/>
    </source>
</evidence>
<evidence type="ECO:0000313" key="2">
    <source>
        <dbReference type="EMBL" id="OXA43173.1"/>
    </source>
</evidence>
<dbReference type="AlphaFoldDB" id="A0A226DDC8"/>
<protein>
    <submittedName>
        <fullName evidence="2">Uncharacterized protein</fullName>
    </submittedName>
</protein>
<feature type="compositionally biased region" description="Acidic residues" evidence="1">
    <location>
        <begin position="166"/>
        <end position="176"/>
    </location>
</feature>
<accession>A0A226DDC8</accession>
<dbReference type="Proteomes" id="UP000198287">
    <property type="component" value="Unassembled WGS sequence"/>
</dbReference>
<keyword evidence="3" id="KW-1185">Reference proteome</keyword>
<feature type="region of interest" description="Disordered" evidence="1">
    <location>
        <begin position="154"/>
        <end position="190"/>
    </location>
</feature>
<comment type="caution">
    <text evidence="2">The sequence shown here is derived from an EMBL/GenBank/DDBJ whole genome shotgun (WGS) entry which is preliminary data.</text>
</comment>
<proteinExistence type="predicted"/>
<gene>
    <name evidence="2" type="ORF">Fcan01_22132</name>
</gene>
<reference evidence="2 3" key="1">
    <citation type="submission" date="2015-12" db="EMBL/GenBank/DDBJ databases">
        <title>The genome of Folsomia candida.</title>
        <authorList>
            <person name="Faddeeva A."/>
            <person name="Derks M.F."/>
            <person name="Anvar Y."/>
            <person name="Smit S."/>
            <person name="Van Straalen N."/>
            <person name="Roelofs D."/>
        </authorList>
    </citation>
    <scope>NUCLEOTIDE SEQUENCE [LARGE SCALE GENOMIC DNA]</scope>
    <source>
        <strain evidence="2 3">VU population</strain>
        <tissue evidence="2">Whole body</tissue>
    </source>
</reference>
<dbReference type="EMBL" id="LNIX01000023">
    <property type="protein sequence ID" value="OXA43173.1"/>
    <property type="molecule type" value="Genomic_DNA"/>
</dbReference>
<evidence type="ECO:0000313" key="3">
    <source>
        <dbReference type="Proteomes" id="UP000198287"/>
    </source>
</evidence>
<name>A0A226DDC8_FOLCA</name>